<evidence type="ECO:0000313" key="3">
    <source>
        <dbReference type="Proteomes" id="UP000014184"/>
    </source>
</evidence>
<dbReference type="AlphaFoldDB" id="A0A9P2TAL6"/>
<dbReference type="GO" id="GO:0016646">
    <property type="term" value="F:oxidoreductase activity, acting on the CH-NH group of donors, NAD or NADP as acceptor"/>
    <property type="evidence" value="ECO:0007669"/>
    <property type="project" value="TreeGrafter"/>
</dbReference>
<sequence>MKLIVFGATGRTGTHLVHQALERGHQVTAVARDPSRISLEHEALTTVKADVTSVEALRPLLYGQDAVLSALGARRNREAGIVAQASRAVVSAMKESGTRRILVVSAAPVGPSPKGEKFAIRFLLTPLVRLAFAPQYADLAEMEEELAASGLDWTVVRPPRLLDGPGTGTYRSALGSNVPNGTSITRADLARALLDMLTNDATVGQVVGVAQ</sequence>
<evidence type="ECO:0000313" key="2">
    <source>
        <dbReference type="EMBL" id="EOR71632.1"/>
    </source>
</evidence>
<dbReference type="Gene3D" id="3.40.50.720">
    <property type="entry name" value="NAD(P)-binding Rossmann-like Domain"/>
    <property type="match status" value="1"/>
</dbReference>
<proteinExistence type="predicted"/>
<dbReference type="InterPro" id="IPR016040">
    <property type="entry name" value="NAD(P)-bd_dom"/>
</dbReference>
<reference evidence="2 3" key="1">
    <citation type="journal article" date="2013" name="Genome Announc.">
        <title>Draft Genome Sequence of the Lignocellulose Decomposer Thermobifida fusca Strain TM51.</title>
        <authorList>
            <person name="Toth A."/>
            <person name="Barna T."/>
            <person name="Nagy I."/>
            <person name="Horvath B."/>
            <person name="Nagy I."/>
            <person name="Tancsics A."/>
            <person name="Kriszt B."/>
            <person name="Baka E."/>
            <person name="Fekete C."/>
            <person name="Kukolya J."/>
        </authorList>
    </citation>
    <scope>NUCLEOTIDE SEQUENCE [LARGE SCALE GENOMIC DNA]</scope>
    <source>
        <strain evidence="2 3">TM51</strain>
    </source>
</reference>
<dbReference type="Pfam" id="PF13460">
    <property type="entry name" value="NAD_binding_10"/>
    <property type="match status" value="1"/>
</dbReference>
<keyword evidence="3" id="KW-1185">Reference proteome</keyword>
<name>A0A9P2TAL6_THEFU</name>
<gene>
    <name evidence="2" type="ORF">TM51_06584</name>
</gene>
<dbReference type="InterPro" id="IPR036291">
    <property type="entry name" value="NAD(P)-bd_dom_sf"/>
</dbReference>
<feature type="domain" description="NAD(P)-binding" evidence="1">
    <location>
        <begin position="7"/>
        <end position="199"/>
    </location>
</feature>
<protein>
    <recommendedName>
        <fullName evidence="1">NAD(P)-binding domain-containing protein</fullName>
    </recommendedName>
</protein>
<dbReference type="CDD" id="cd05244">
    <property type="entry name" value="BVR-B_like_SDR_a"/>
    <property type="match status" value="1"/>
</dbReference>
<dbReference type="EMBL" id="AOSG01000030">
    <property type="protein sequence ID" value="EOR71632.1"/>
    <property type="molecule type" value="Genomic_DNA"/>
</dbReference>
<dbReference type="SUPFAM" id="SSF51735">
    <property type="entry name" value="NAD(P)-binding Rossmann-fold domains"/>
    <property type="match status" value="1"/>
</dbReference>
<comment type="caution">
    <text evidence="2">The sequence shown here is derived from an EMBL/GenBank/DDBJ whole genome shotgun (WGS) entry which is preliminary data.</text>
</comment>
<dbReference type="InterPro" id="IPR051606">
    <property type="entry name" value="Polyketide_Oxido-like"/>
</dbReference>
<organism evidence="2 3">
    <name type="scientific">Thermobifida fusca TM51</name>
    <dbReference type="NCBI Taxonomy" id="1169414"/>
    <lineage>
        <taxon>Bacteria</taxon>
        <taxon>Bacillati</taxon>
        <taxon>Actinomycetota</taxon>
        <taxon>Actinomycetes</taxon>
        <taxon>Streptosporangiales</taxon>
        <taxon>Nocardiopsidaceae</taxon>
        <taxon>Thermobifida</taxon>
    </lineage>
</organism>
<dbReference type="Proteomes" id="UP000014184">
    <property type="component" value="Unassembled WGS sequence"/>
</dbReference>
<dbReference type="PANTHER" id="PTHR43355">
    <property type="entry name" value="FLAVIN REDUCTASE (NADPH)"/>
    <property type="match status" value="1"/>
</dbReference>
<dbReference type="RefSeq" id="WP_011291677.1">
    <property type="nucleotide sequence ID" value="NZ_AOSG01000030.1"/>
</dbReference>
<accession>A0A9P2TAL6</accession>
<dbReference type="PANTHER" id="PTHR43355:SF2">
    <property type="entry name" value="FLAVIN REDUCTASE (NADPH)"/>
    <property type="match status" value="1"/>
</dbReference>
<evidence type="ECO:0000259" key="1">
    <source>
        <dbReference type="Pfam" id="PF13460"/>
    </source>
</evidence>